<protein>
    <submittedName>
        <fullName evidence="2">Uncharacterized protein</fullName>
    </submittedName>
</protein>
<reference evidence="2" key="1">
    <citation type="submission" date="2014-05" db="EMBL/GenBank/DDBJ databases">
        <title>The transcriptome of the halophilic microalga Tetraselmis sp. GSL018 isolated from the Great Salt Lake, Utah.</title>
        <authorList>
            <person name="Jinkerson R.E."/>
            <person name="D'Adamo S."/>
            <person name="Posewitz M.C."/>
        </authorList>
    </citation>
    <scope>NUCLEOTIDE SEQUENCE</scope>
    <source>
        <strain evidence="2">GSL018</strain>
    </source>
</reference>
<accession>A0A061R1E2</accession>
<proteinExistence type="predicted"/>
<evidence type="ECO:0000313" key="2">
    <source>
        <dbReference type="EMBL" id="JAC66717.1"/>
    </source>
</evidence>
<dbReference type="EMBL" id="GBEZ01019899">
    <property type="protein sequence ID" value="JAC66717.1"/>
    <property type="molecule type" value="Transcribed_RNA"/>
</dbReference>
<organism evidence="2">
    <name type="scientific">Tetraselmis sp. GSL018</name>
    <dbReference type="NCBI Taxonomy" id="582737"/>
    <lineage>
        <taxon>Eukaryota</taxon>
        <taxon>Viridiplantae</taxon>
        <taxon>Chlorophyta</taxon>
        <taxon>core chlorophytes</taxon>
        <taxon>Chlorodendrophyceae</taxon>
        <taxon>Chlorodendrales</taxon>
        <taxon>Chlorodendraceae</taxon>
        <taxon>Tetraselmis</taxon>
    </lineage>
</organism>
<feature type="compositionally biased region" description="Basic residues" evidence="1">
    <location>
        <begin position="372"/>
        <end position="385"/>
    </location>
</feature>
<sequence>MASAYPAKETSEPEGRACFDQAFNNHTVDFAPNLLPAVDNWLDSMKMPWPSTCEPQQISWPSVPESTSSMEFGMLSSAEQQGNFASLQHLTTRTEDPFLPDVTVSGEWMQNFPGHAECPQPGLDYLQSIGLLQNEDLHTPCQAYSTGSFQNVDCAPINDCTSFSAWKNQIDYMAFPVSNYAQSGAIHNQGAGQANPTLSPQLPASDGLPVVPAQQDGCAQQQISLLNLPDDLWLLPQPETSTTCSQGTPKSDLAHICSFDRDLGSIQGRGGLLGNNTVRRSSQQDTSYFTADGRSPGSAAISPTTGKALKYGPGYLGKVAVLPAAVQALFADITSENPKKPWNPRRPSPENGTSGQAQGDLRGPICSIPPGKTRHSRNKRVKQGQ</sequence>
<gene>
    <name evidence="2" type="ORF">TSPGSL018_12957</name>
</gene>
<name>A0A061R1E2_9CHLO</name>
<feature type="region of interest" description="Disordered" evidence="1">
    <location>
        <begin position="336"/>
        <end position="385"/>
    </location>
</feature>
<evidence type="ECO:0000256" key="1">
    <source>
        <dbReference type="SAM" id="MobiDB-lite"/>
    </source>
</evidence>
<dbReference type="AlphaFoldDB" id="A0A061R1E2"/>